<name>A0ABW1G4P0_9ACTN</name>
<keyword evidence="2" id="KW-1185">Reference proteome</keyword>
<gene>
    <name evidence="1" type="ORF">ACFP3V_17055</name>
</gene>
<dbReference type="Pfam" id="PF11662">
    <property type="entry name" value="DUF3263"/>
    <property type="match status" value="1"/>
</dbReference>
<dbReference type="Proteomes" id="UP001596174">
    <property type="component" value="Unassembled WGS sequence"/>
</dbReference>
<protein>
    <submittedName>
        <fullName evidence="1">DUF3263 domain-containing protein</fullName>
    </submittedName>
</protein>
<reference evidence="2" key="1">
    <citation type="journal article" date="2019" name="Int. J. Syst. Evol. Microbiol.">
        <title>The Global Catalogue of Microorganisms (GCM) 10K type strain sequencing project: providing services to taxonomists for standard genome sequencing and annotation.</title>
        <authorList>
            <consortium name="The Broad Institute Genomics Platform"/>
            <consortium name="The Broad Institute Genome Sequencing Center for Infectious Disease"/>
            <person name="Wu L."/>
            <person name="Ma J."/>
        </authorList>
    </citation>
    <scope>NUCLEOTIDE SEQUENCE [LARGE SCALE GENOMIC DNA]</scope>
    <source>
        <strain evidence="2">JCM 4816</strain>
    </source>
</reference>
<evidence type="ECO:0000313" key="2">
    <source>
        <dbReference type="Proteomes" id="UP001596174"/>
    </source>
</evidence>
<dbReference type="InterPro" id="IPR021678">
    <property type="entry name" value="DUF3263"/>
</dbReference>
<sequence length="78" mass="8975">MTEPSGLTDLDRAILTLEARPFRTPGAKEAAIREELGLAPVRYFQRLNALLDSREALAFSPVLVNRLRRLRDDRRSRR</sequence>
<dbReference type="EMBL" id="JBHSQJ010000069">
    <property type="protein sequence ID" value="MFC5908920.1"/>
    <property type="molecule type" value="Genomic_DNA"/>
</dbReference>
<proteinExistence type="predicted"/>
<accession>A0ABW1G4P0</accession>
<dbReference type="RefSeq" id="WP_380584248.1">
    <property type="nucleotide sequence ID" value="NZ_JBHSQJ010000069.1"/>
</dbReference>
<evidence type="ECO:0000313" key="1">
    <source>
        <dbReference type="EMBL" id="MFC5908920.1"/>
    </source>
</evidence>
<comment type="caution">
    <text evidence="1">The sequence shown here is derived from an EMBL/GenBank/DDBJ whole genome shotgun (WGS) entry which is preliminary data.</text>
</comment>
<organism evidence="1 2">
    <name type="scientific">Streptacidiphilus monticola</name>
    <dbReference type="NCBI Taxonomy" id="2161674"/>
    <lineage>
        <taxon>Bacteria</taxon>
        <taxon>Bacillati</taxon>
        <taxon>Actinomycetota</taxon>
        <taxon>Actinomycetes</taxon>
        <taxon>Kitasatosporales</taxon>
        <taxon>Streptomycetaceae</taxon>
        <taxon>Streptacidiphilus</taxon>
    </lineage>
</organism>